<dbReference type="PANTHER" id="PTHR13774:SF17">
    <property type="entry name" value="PHENAZINE BIOSYNTHESIS-LIKE DOMAIN-CONTAINING PROTEIN"/>
    <property type="match status" value="1"/>
</dbReference>
<gene>
    <name evidence="3" type="ORF">DFH94DRAFT_764286</name>
</gene>
<dbReference type="InterPro" id="IPR003719">
    <property type="entry name" value="Phenazine_PhzF-like"/>
</dbReference>
<evidence type="ECO:0000256" key="1">
    <source>
        <dbReference type="ARBA" id="ARBA00008270"/>
    </source>
</evidence>
<dbReference type="AlphaFoldDB" id="A0A9P5K1A6"/>
<proteinExistence type="inferred from homology"/>
<dbReference type="EMBL" id="WHVB01000018">
    <property type="protein sequence ID" value="KAF8473745.1"/>
    <property type="molecule type" value="Genomic_DNA"/>
</dbReference>
<sequence length="315" mass="33954">MTIETHSPQKFTFSIENAFTDRLEGGNPAAIVRLPSLTTLPDATLQTIARNFNQPMTVFITPLAHCESTVRPSAPGTTMATAATKARFGIRWFTPEIEVPLCGHGTLAAAAALFRGTHGACAEGLTEIRFEATSGKFPVARKVEENRVEIELDSETSEELSVEEDIELRGVLAKALGKNVPVRYTGRGAGHLRDYALIEVDTLELKNIKVNTDAFLESAFAVNVVIAPSSIPGVTFESRMFAPSAGVAEDPVCGTAHALATPYWMIAKNISESDAVLARQVSARGGELRILSDVGERKIKLVGQVRNVCKGELYI</sequence>
<dbReference type="Gene3D" id="3.10.310.10">
    <property type="entry name" value="Diaminopimelate Epimerase, Chain A, domain 1"/>
    <property type="match status" value="2"/>
</dbReference>
<reference evidence="3" key="1">
    <citation type="submission" date="2019-10" db="EMBL/GenBank/DDBJ databases">
        <authorList>
            <consortium name="DOE Joint Genome Institute"/>
            <person name="Kuo A."/>
            <person name="Miyauchi S."/>
            <person name="Kiss E."/>
            <person name="Drula E."/>
            <person name="Kohler A."/>
            <person name="Sanchez-Garcia M."/>
            <person name="Andreopoulos B."/>
            <person name="Barry K.W."/>
            <person name="Bonito G."/>
            <person name="Buee M."/>
            <person name="Carver A."/>
            <person name="Chen C."/>
            <person name="Cichocki N."/>
            <person name="Clum A."/>
            <person name="Culley D."/>
            <person name="Crous P.W."/>
            <person name="Fauchery L."/>
            <person name="Girlanda M."/>
            <person name="Hayes R."/>
            <person name="Keri Z."/>
            <person name="LaButti K."/>
            <person name="Lipzen A."/>
            <person name="Lombard V."/>
            <person name="Magnuson J."/>
            <person name="Maillard F."/>
            <person name="Morin E."/>
            <person name="Murat C."/>
            <person name="Nolan M."/>
            <person name="Ohm R."/>
            <person name="Pangilinan J."/>
            <person name="Pereira M."/>
            <person name="Perotto S."/>
            <person name="Peter M."/>
            <person name="Riley R."/>
            <person name="Sitrit Y."/>
            <person name="Stielow B."/>
            <person name="Szollosi G."/>
            <person name="Zifcakova L."/>
            <person name="Stursova M."/>
            <person name="Spatafora J.W."/>
            <person name="Tedersoo L."/>
            <person name="Vaario L.-M."/>
            <person name="Yamada A."/>
            <person name="Yan M."/>
            <person name="Wang P."/>
            <person name="Xu J."/>
            <person name="Bruns T."/>
            <person name="Baldrian P."/>
            <person name="Vilgalys R."/>
            <person name="Henrissat B."/>
            <person name="Grigoriev I.V."/>
            <person name="Hibbett D."/>
            <person name="Nagy L.G."/>
            <person name="Martin F.M."/>
        </authorList>
    </citation>
    <scope>NUCLEOTIDE SEQUENCE</scope>
    <source>
        <strain evidence="3">Prilba</strain>
    </source>
</reference>
<protein>
    <submittedName>
        <fullName evidence="3">Diaminopimelate epimerase-like protein</fullName>
    </submittedName>
</protein>
<dbReference type="OrthoDB" id="75169at2759"/>
<keyword evidence="4" id="KW-1185">Reference proteome</keyword>
<dbReference type="PANTHER" id="PTHR13774">
    <property type="entry name" value="PHENAZINE BIOSYNTHESIS PROTEIN"/>
    <property type="match status" value="1"/>
</dbReference>
<evidence type="ECO:0000256" key="2">
    <source>
        <dbReference type="ARBA" id="ARBA00023235"/>
    </source>
</evidence>
<dbReference type="SUPFAM" id="SSF54506">
    <property type="entry name" value="Diaminopimelate epimerase-like"/>
    <property type="match status" value="1"/>
</dbReference>
<evidence type="ECO:0000313" key="3">
    <source>
        <dbReference type="EMBL" id="KAF8473745.1"/>
    </source>
</evidence>
<dbReference type="PIRSF" id="PIRSF016184">
    <property type="entry name" value="PhzC_PhzF"/>
    <property type="match status" value="1"/>
</dbReference>
<comment type="caution">
    <text evidence="3">The sequence shown here is derived from an EMBL/GenBank/DDBJ whole genome shotgun (WGS) entry which is preliminary data.</text>
</comment>
<accession>A0A9P5K1A6</accession>
<dbReference type="GO" id="GO:0016853">
    <property type="term" value="F:isomerase activity"/>
    <property type="evidence" value="ECO:0007669"/>
    <property type="project" value="UniProtKB-KW"/>
</dbReference>
<evidence type="ECO:0000313" key="4">
    <source>
        <dbReference type="Proteomes" id="UP000759537"/>
    </source>
</evidence>
<organism evidence="3 4">
    <name type="scientific">Russula ochroleuca</name>
    <dbReference type="NCBI Taxonomy" id="152965"/>
    <lineage>
        <taxon>Eukaryota</taxon>
        <taxon>Fungi</taxon>
        <taxon>Dikarya</taxon>
        <taxon>Basidiomycota</taxon>
        <taxon>Agaricomycotina</taxon>
        <taxon>Agaricomycetes</taxon>
        <taxon>Russulales</taxon>
        <taxon>Russulaceae</taxon>
        <taxon>Russula</taxon>
    </lineage>
</organism>
<reference evidence="3" key="2">
    <citation type="journal article" date="2020" name="Nat. Commun.">
        <title>Large-scale genome sequencing of mycorrhizal fungi provides insights into the early evolution of symbiotic traits.</title>
        <authorList>
            <person name="Miyauchi S."/>
            <person name="Kiss E."/>
            <person name="Kuo A."/>
            <person name="Drula E."/>
            <person name="Kohler A."/>
            <person name="Sanchez-Garcia M."/>
            <person name="Morin E."/>
            <person name="Andreopoulos B."/>
            <person name="Barry K.W."/>
            <person name="Bonito G."/>
            <person name="Buee M."/>
            <person name="Carver A."/>
            <person name="Chen C."/>
            <person name="Cichocki N."/>
            <person name="Clum A."/>
            <person name="Culley D."/>
            <person name="Crous P.W."/>
            <person name="Fauchery L."/>
            <person name="Girlanda M."/>
            <person name="Hayes R.D."/>
            <person name="Keri Z."/>
            <person name="LaButti K."/>
            <person name="Lipzen A."/>
            <person name="Lombard V."/>
            <person name="Magnuson J."/>
            <person name="Maillard F."/>
            <person name="Murat C."/>
            <person name="Nolan M."/>
            <person name="Ohm R.A."/>
            <person name="Pangilinan J."/>
            <person name="Pereira M.F."/>
            <person name="Perotto S."/>
            <person name="Peter M."/>
            <person name="Pfister S."/>
            <person name="Riley R."/>
            <person name="Sitrit Y."/>
            <person name="Stielow J.B."/>
            <person name="Szollosi G."/>
            <person name="Zifcakova L."/>
            <person name="Stursova M."/>
            <person name="Spatafora J.W."/>
            <person name="Tedersoo L."/>
            <person name="Vaario L.M."/>
            <person name="Yamada A."/>
            <person name="Yan M."/>
            <person name="Wang P."/>
            <person name="Xu J."/>
            <person name="Bruns T."/>
            <person name="Baldrian P."/>
            <person name="Vilgalys R."/>
            <person name="Dunand C."/>
            <person name="Henrissat B."/>
            <person name="Grigoriev I.V."/>
            <person name="Hibbett D."/>
            <person name="Nagy L.G."/>
            <person name="Martin F.M."/>
        </authorList>
    </citation>
    <scope>NUCLEOTIDE SEQUENCE</scope>
    <source>
        <strain evidence="3">Prilba</strain>
    </source>
</reference>
<dbReference type="Proteomes" id="UP000759537">
    <property type="component" value="Unassembled WGS sequence"/>
</dbReference>
<dbReference type="Pfam" id="PF02567">
    <property type="entry name" value="PhzC-PhzF"/>
    <property type="match status" value="1"/>
</dbReference>
<dbReference type="GO" id="GO:0005737">
    <property type="term" value="C:cytoplasm"/>
    <property type="evidence" value="ECO:0007669"/>
    <property type="project" value="TreeGrafter"/>
</dbReference>
<dbReference type="NCBIfam" id="TIGR00654">
    <property type="entry name" value="PhzF_family"/>
    <property type="match status" value="1"/>
</dbReference>
<keyword evidence="2" id="KW-0413">Isomerase</keyword>
<comment type="similarity">
    <text evidence="1">Belongs to the PhzF family.</text>
</comment>
<name>A0A9P5K1A6_9AGAM</name>